<dbReference type="SUPFAM" id="SSF48452">
    <property type="entry name" value="TPR-like"/>
    <property type="match status" value="1"/>
</dbReference>
<name>A0A4Q1SH31_9BACT</name>
<feature type="transmembrane region" description="Helical" evidence="1">
    <location>
        <begin position="27"/>
        <end position="48"/>
    </location>
</feature>
<evidence type="ECO:0000313" key="3">
    <source>
        <dbReference type="Proteomes" id="UP000290253"/>
    </source>
</evidence>
<keyword evidence="1" id="KW-0472">Membrane</keyword>
<proteinExistence type="predicted"/>
<dbReference type="Pfam" id="PF14559">
    <property type="entry name" value="TPR_19"/>
    <property type="match status" value="1"/>
</dbReference>
<dbReference type="RefSeq" id="WP_129206415.1">
    <property type="nucleotide sequence ID" value="NZ_BMGU01000001.1"/>
</dbReference>
<dbReference type="EMBL" id="SDMK01000001">
    <property type="protein sequence ID" value="RXS96665.1"/>
    <property type="molecule type" value="Genomic_DNA"/>
</dbReference>
<keyword evidence="3" id="KW-1185">Reference proteome</keyword>
<dbReference type="AlphaFoldDB" id="A0A4Q1SH31"/>
<gene>
    <name evidence="2" type="ORF">ESZ00_01590</name>
</gene>
<sequence length="418" mass="45852">MMLGLELHPPLSVEEKLEKRKLIVRDVTAIVTLSLITAVLATLTWLLFNSFTQHRKDLAARWLKRGETAMAANRPDQAVNALRSALEYQKGAPIAEQRETEIELASALAAAGRINEATAYFNSLLEAAPGNGIINLQLARLAAKQGHEAQALESYQRALDGVWQGDGYERRLQVRLELVGYLISRKEYSRAQGELLTASGNAPDEPEIKLRIAGLMEQAEDQQNAFRLYRTLSTERHPPLEALEGAGRTAIALGHLQIARQYLTRALADYSMDKRPEAERTAVRDQLTNATHLLIVYPDPSLAPPARATRILQNVATARQRFIACSPTSAQTQSTGTNTAAIAPPNALSALVSRWQQVPAGISAQTLENDPDLQQELMTLVYDTEKLTAQGQTCGQPSGNDALLLELAQAPWTSEQPQ</sequence>
<evidence type="ECO:0000313" key="2">
    <source>
        <dbReference type="EMBL" id="RXS96665.1"/>
    </source>
</evidence>
<keyword evidence="1" id="KW-1133">Transmembrane helix</keyword>
<comment type="caution">
    <text evidence="2">The sequence shown here is derived from an EMBL/GenBank/DDBJ whole genome shotgun (WGS) entry which is preliminary data.</text>
</comment>
<dbReference type="Gene3D" id="1.25.40.10">
    <property type="entry name" value="Tetratricopeptide repeat domain"/>
    <property type="match status" value="1"/>
</dbReference>
<keyword evidence="1" id="KW-0812">Transmembrane</keyword>
<reference evidence="2 3" key="1">
    <citation type="journal article" date="2016" name="Int. J. Syst. Evol. Microbiol.">
        <title>Acidipila dinghuensis sp. nov., an acidobacterium isolated from forest soil.</title>
        <authorList>
            <person name="Jiang Y.W."/>
            <person name="Wang J."/>
            <person name="Chen M.H."/>
            <person name="Lv Y.Y."/>
            <person name="Qiu L.H."/>
        </authorList>
    </citation>
    <scope>NUCLEOTIDE SEQUENCE [LARGE SCALE GENOMIC DNA]</scope>
    <source>
        <strain evidence="2 3">DHOF10</strain>
    </source>
</reference>
<protein>
    <submittedName>
        <fullName evidence="2">Tetratricopeptide repeat protein</fullName>
    </submittedName>
</protein>
<evidence type="ECO:0000256" key="1">
    <source>
        <dbReference type="SAM" id="Phobius"/>
    </source>
</evidence>
<dbReference type="InterPro" id="IPR011990">
    <property type="entry name" value="TPR-like_helical_dom_sf"/>
</dbReference>
<dbReference type="InterPro" id="IPR019734">
    <property type="entry name" value="TPR_rpt"/>
</dbReference>
<dbReference type="Proteomes" id="UP000290253">
    <property type="component" value="Unassembled WGS sequence"/>
</dbReference>
<organism evidence="2 3">
    <name type="scientific">Silvibacterium dinghuense</name>
    <dbReference type="NCBI Taxonomy" id="1560006"/>
    <lineage>
        <taxon>Bacteria</taxon>
        <taxon>Pseudomonadati</taxon>
        <taxon>Acidobacteriota</taxon>
        <taxon>Terriglobia</taxon>
        <taxon>Terriglobales</taxon>
        <taxon>Acidobacteriaceae</taxon>
        <taxon>Silvibacterium</taxon>
    </lineage>
</organism>
<accession>A0A4Q1SH31</accession>
<dbReference type="SMART" id="SM00028">
    <property type="entry name" value="TPR"/>
    <property type="match status" value="3"/>
</dbReference>
<dbReference type="OrthoDB" id="109876at2"/>